<organism evidence="1 2">
    <name type="scientific">Alkalicoccus daliensis</name>
    <dbReference type="NCBI Taxonomy" id="745820"/>
    <lineage>
        <taxon>Bacteria</taxon>
        <taxon>Bacillati</taxon>
        <taxon>Bacillota</taxon>
        <taxon>Bacilli</taxon>
        <taxon>Bacillales</taxon>
        <taxon>Bacillaceae</taxon>
        <taxon>Alkalicoccus</taxon>
    </lineage>
</organism>
<dbReference type="OrthoDB" id="5396211at2"/>
<dbReference type="CDD" id="cd08026">
    <property type="entry name" value="DUF326"/>
    <property type="match status" value="1"/>
</dbReference>
<dbReference type="InterPro" id="IPR005560">
    <property type="entry name" value="Csp_YhjQ"/>
</dbReference>
<dbReference type="Pfam" id="PF03860">
    <property type="entry name" value="Csp"/>
    <property type="match status" value="1"/>
</dbReference>
<evidence type="ECO:0008006" key="3">
    <source>
        <dbReference type="Google" id="ProtNLM"/>
    </source>
</evidence>
<evidence type="ECO:0000313" key="1">
    <source>
        <dbReference type="EMBL" id="SDO25402.1"/>
    </source>
</evidence>
<dbReference type="EMBL" id="FNIL01000009">
    <property type="protein sequence ID" value="SDO25402.1"/>
    <property type="molecule type" value="Genomic_DNA"/>
</dbReference>
<proteinExistence type="predicted"/>
<gene>
    <name evidence="1" type="ORF">SAMN04488053_109141</name>
</gene>
<protein>
    <recommendedName>
        <fullName evidence="3">Four-helix bundle copper-binding protein</fullName>
    </recommendedName>
</protein>
<dbReference type="STRING" id="745820.SAMN04488053_109141"/>
<keyword evidence="2" id="KW-1185">Reference proteome</keyword>
<accession>A0A1H0I1R7</accession>
<name>A0A1H0I1R7_9BACI</name>
<dbReference type="PANTHER" id="PTHR37310:SF1">
    <property type="entry name" value="CYTOPLASMIC PROTEIN"/>
    <property type="match status" value="1"/>
</dbReference>
<evidence type="ECO:0000313" key="2">
    <source>
        <dbReference type="Proteomes" id="UP000198778"/>
    </source>
</evidence>
<dbReference type="InterPro" id="IPR044543">
    <property type="entry name" value="YHJQ-like"/>
</dbReference>
<dbReference type="AlphaFoldDB" id="A0A1H0I1R7"/>
<dbReference type="PANTHER" id="PTHR37310">
    <property type="entry name" value="CYTOPLASMIC PROTEIN-RELATED"/>
    <property type="match status" value="1"/>
</dbReference>
<dbReference type="RefSeq" id="WP_090843501.1">
    <property type="nucleotide sequence ID" value="NZ_FNIL01000009.1"/>
</dbReference>
<dbReference type="Proteomes" id="UP000198778">
    <property type="component" value="Unassembled WGS sequence"/>
</dbReference>
<sequence length="109" mass="12548">MNELQKEEITKALHDCMEACNYCYDACLEEDDVKMMSACIRLDRECADICGYTEQAIARDSAFVDEFLKVCALICRACEDECRQHDHDHCQHCADMCKRCADICEEFTA</sequence>
<reference evidence="2" key="1">
    <citation type="submission" date="2016-10" db="EMBL/GenBank/DDBJ databases">
        <authorList>
            <person name="Varghese N."/>
            <person name="Submissions S."/>
        </authorList>
    </citation>
    <scope>NUCLEOTIDE SEQUENCE [LARGE SCALE GENOMIC DNA]</scope>
    <source>
        <strain evidence="2">CGMCC 1.10369</strain>
    </source>
</reference>
<dbReference type="Gene3D" id="1.20.1270.360">
    <property type="match status" value="1"/>
</dbReference>